<evidence type="ECO:0000313" key="2">
    <source>
        <dbReference type="Proteomes" id="UP001566132"/>
    </source>
</evidence>
<dbReference type="EMBL" id="JBDJPC010000002">
    <property type="protein sequence ID" value="KAL1514382.1"/>
    <property type="molecule type" value="Genomic_DNA"/>
</dbReference>
<dbReference type="Proteomes" id="UP001566132">
    <property type="component" value="Unassembled WGS sequence"/>
</dbReference>
<proteinExistence type="predicted"/>
<dbReference type="AlphaFoldDB" id="A0ABD1F9W0"/>
<keyword evidence="2" id="KW-1185">Reference proteome</keyword>
<comment type="caution">
    <text evidence="1">The sequence shown here is derived from an EMBL/GenBank/DDBJ whole genome shotgun (WGS) entry which is preliminary data.</text>
</comment>
<name>A0ABD1F9W0_HYPHA</name>
<sequence>MGGAKTVLVKKQNLHHLTHSYTAQYSLSASGKLLPKVFLCMAEVANKFGPKVLERVNKLVKEYKNIQVTCSKSGKLTKILYKEFLDTVIKPYVKNDNFLLLIDSWGGKAKSPPGSNPKRQALQSIILLTGSPPLTVLSQRLDIMARFIF</sequence>
<gene>
    <name evidence="1" type="ORF">ABEB36_003649</name>
</gene>
<protein>
    <submittedName>
        <fullName evidence="1">Uncharacterized protein</fullName>
    </submittedName>
</protein>
<evidence type="ECO:0000313" key="1">
    <source>
        <dbReference type="EMBL" id="KAL1514382.1"/>
    </source>
</evidence>
<reference evidence="1 2" key="1">
    <citation type="submission" date="2024-05" db="EMBL/GenBank/DDBJ databases">
        <title>Genetic variation in Jamaican populations of the coffee berry borer (Hypothenemus hampei).</title>
        <authorList>
            <person name="Errbii M."/>
            <person name="Myrie A."/>
        </authorList>
    </citation>
    <scope>NUCLEOTIDE SEQUENCE [LARGE SCALE GENOMIC DNA]</scope>
    <source>
        <strain evidence="1">JA-Hopewell-2020-01-JO</strain>
        <tissue evidence="1">Whole body</tissue>
    </source>
</reference>
<accession>A0ABD1F9W0</accession>
<organism evidence="1 2">
    <name type="scientific">Hypothenemus hampei</name>
    <name type="common">Coffee berry borer</name>
    <dbReference type="NCBI Taxonomy" id="57062"/>
    <lineage>
        <taxon>Eukaryota</taxon>
        <taxon>Metazoa</taxon>
        <taxon>Ecdysozoa</taxon>
        <taxon>Arthropoda</taxon>
        <taxon>Hexapoda</taxon>
        <taxon>Insecta</taxon>
        <taxon>Pterygota</taxon>
        <taxon>Neoptera</taxon>
        <taxon>Endopterygota</taxon>
        <taxon>Coleoptera</taxon>
        <taxon>Polyphaga</taxon>
        <taxon>Cucujiformia</taxon>
        <taxon>Curculionidae</taxon>
        <taxon>Scolytinae</taxon>
        <taxon>Hypothenemus</taxon>
    </lineage>
</organism>